<accession>A0A493U1P6</accession>
<name>A0A493U1P6_ANAPP</name>
<dbReference type="Ensembl" id="ENSAPLT00000047544.1">
    <property type="protein sequence ID" value="ENSAPLP00000032041.1"/>
    <property type="gene ID" value="ENSAPLG00000027128.1"/>
</dbReference>
<dbReference type="Proteomes" id="UP000016666">
    <property type="component" value="Chromosome 8"/>
</dbReference>
<evidence type="ECO:0000256" key="1">
    <source>
        <dbReference type="SAM" id="Phobius"/>
    </source>
</evidence>
<organism evidence="2 3">
    <name type="scientific">Anas platyrhynchos platyrhynchos</name>
    <name type="common">Northern mallard</name>
    <dbReference type="NCBI Taxonomy" id="8840"/>
    <lineage>
        <taxon>Eukaryota</taxon>
        <taxon>Metazoa</taxon>
        <taxon>Chordata</taxon>
        <taxon>Craniata</taxon>
        <taxon>Vertebrata</taxon>
        <taxon>Euteleostomi</taxon>
        <taxon>Archelosauria</taxon>
        <taxon>Archosauria</taxon>
        <taxon>Dinosauria</taxon>
        <taxon>Saurischia</taxon>
        <taxon>Theropoda</taxon>
        <taxon>Coelurosauria</taxon>
        <taxon>Aves</taxon>
        <taxon>Neognathae</taxon>
        <taxon>Galloanserae</taxon>
        <taxon>Anseriformes</taxon>
        <taxon>Anatidae</taxon>
        <taxon>Anatinae</taxon>
        <taxon>Anas</taxon>
    </lineage>
</organism>
<reference evidence="2" key="2">
    <citation type="submission" date="2025-08" db="UniProtKB">
        <authorList>
            <consortium name="Ensembl"/>
        </authorList>
    </citation>
    <scope>IDENTIFICATION</scope>
</reference>
<keyword evidence="1" id="KW-0472">Membrane</keyword>
<reference evidence="2" key="3">
    <citation type="submission" date="2025-09" db="UniProtKB">
        <authorList>
            <consortium name="Ensembl"/>
        </authorList>
    </citation>
    <scope>IDENTIFICATION</scope>
</reference>
<dbReference type="AlphaFoldDB" id="A0A493U1P6"/>
<keyword evidence="1" id="KW-0812">Transmembrane</keyword>
<proteinExistence type="predicted"/>
<keyword evidence="1" id="KW-1133">Transmembrane helix</keyword>
<protein>
    <submittedName>
        <fullName evidence="2">Uncharacterized protein</fullName>
    </submittedName>
</protein>
<evidence type="ECO:0000313" key="3">
    <source>
        <dbReference type="Proteomes" id="UP000016666"/>
    </source>
</evidence>
<feature type="transmembrane region" description="Helical" evidence="1">
    <location>
        <begin position="6"/>
        <end position="29"/>
    </location>
</feature>
<reference evidence="2 3" key="1">
    <citation type="submission" date="2017-10" db="EMBL/GenBank/DDBJ databases">
        <title>A new Pekin duck reference genome.</title>
        <authorList>
            <person name="Hou Z.-C."/>
            <person name="Zhou Z.-K."/>
            <person name="Zhu F."/>
            <person name="Hou S.-S."/>
        </authorList>
    </citation>
    <scope>NUCLEOTIDE SEQUENCE [LARGE SCALE GENOMIC DNA]</scope>
</reference>
<keyword evidence="3" id="KW-1185">Reference proteome</keyword>
<evidence type="ECO:0000313" key="2">
    <source>
        <dbReference type="Ensembl" id="ENSAPLP00000032041.1"/>
    </source>
</evidence>
<sequence length="133" mass="14634">SGTRKAGWFLYLCISVFLYFCISVSLYSLRSPIPQAEIQSDPNTWSQQIPAGFIFASFAQNHRQLIAPALVKKLTISSHSNIGWKRACCIAGPNSIHASGISKVPLSSSGWVPVHHQLQCTNVPQNAFSENFN</sequence>